<dbReference type="AlphaFoldDB" id="A0A8J7SRK6"/>
<dbReference type="RefSeq" id="WP_202658834.1">
    <property type="nucleotide sequence ID" value="NZ_JAESVP010000003.1"/>
</dbReference>
<name>A0A8J7SRK6_9RHOB</name>
<gene>
    <name evidence="1" type="ORF">JI744_06150</name>
</gene>
<reference evidence="1" key="1">
    <citation type="submission" date="2021-01" db="EMBL/GenBank/DDBJ databases">
        <title>Genome seq and assembly of Tabrizicola sp. KVB23.</title>
        <authorList>
            <person name="Chhetri G."/>
        </authorList>
    </citation>
    <scope>NUCLEOTIDE SEQUENCE</scope>
    <source>
        <strain evidence="1">KVB23</strain>
    </source>
</reference>
<proteinExistence type="predicted"/>
<dbReference type="EMBL" id="JAESVP010000003">
    <property type="protein sequence ID" value="MBL4927681.1"/>
    <property type="molecule type" value="Genomic_DNA"/>
</dbReference>
<evidence type="ECO:0000313" key="1">
    <source>
        <dbReference type="EMBL" id="MBL4927681.1"/>
    </source>
</evidence>
<evidence type="ECO:0000313" key="2">
    <source>
        <dbReference type="Proteomes" id="UP000619033"/>
    </source>
</evidence>
<sequence length="47" mass="5287">MSLRAFLILFAGVAALIAADTFLNHGAALLFLLRKLADFVEYLSFWR</sequence>
<accession>A0A8J7SRK6</accession>
<dbReference type="Proteomes" id="UP000619033">
    <property type="component" value="Unassembled WGS sequence"/>
</dbReference>
<protein>
    <submittedName>
        <fullName evidence="1">Uncharacterized protein</fullName>
    </submittedName>
</protein>
<keyword evidence="2" id="KW-1185">Reference proteome</keyword>
<comment type="caution">
    <text evidence="1">The sequence shown here is derived from an EMBL/GenBank/DDBJ whole genome shotgun (WGS) entry which is preliminary data.</text>
</comment>
<organism evidence="1 2">
    <name type="scientific">Fuscibacter oryzae</name>
    <dbReference type="NCBI Taxonomy" id="2803939"/>
    <lineage>
        <taxon>Bacteria</taxon>
        <taxon>Pseudomonadati</taxon>
        <taxon>Pseudomonadota</taxon>
        <taxon>Alphaproteobacteria</taxon>
        <taxon>Rhodobacterales</taxon>
        <taxon>Paracoccaceae</taxon>
        <taxon>Fuscibacter</taxon>
    </lineage>
</organism>